<evidence type="ECO:0000259" key="14">
    <source>
        <dbReference type="Pfam" id="PF20653"/>
    </source>
</evidence>
<sequence length="749" mass="83141">MEEASSSSNLKLPPLNSLGRPSLSLSQDAPRKSSYSSQPPPRSPLRSPGIQVQSRNPLSLRLYKVLGTNYDDALTKEALNTLSELYAPRAPAKGKEVSRGKDNATKPKQALNGGAIHREPRFQRASLVESVPGECAARARKGLRADMERKLAEGSRQFLEAFRELDQKLDDLQALADAMRASCDEAETQLGLTHDASQALLERASNLRQERQADNDVEEKRSIVTFFLSRFTLSAEEAEAITSRDVPVGSRFFAAMDRTAQIRSDCRTLMAGEDGPTKVGLDIMAATSACLEQGYEKIARWCMYELGQMGREPLVEVGPTVCEAVRRLRARPELLTECLTALSQTRQQTLLTAFTTALTHGGPGGLPRPIELHAHDPIRYVGDMLAWVHQTVAAEREFLEGLFGLKGDGHMVGSVRTFDCSTEEEDWIRELMDLAVAKLCVPLKESCIALYKIMNVLQFYMLTMRRTLGAEALLSAALQEITNIAYQNFYDAVEAQGKALLRVVLDPNDPALTPPMAILDHAQIIREIATVYESSLLGDGEEQDFARVLDVMIDPALQMCVETGEGKQKQRPRWDNTVYLLNCYTYLQGILEPFAFTEEKRKVLQKTIDDQVAALTEEHYVDLMADAGIYPASLICQKYAEGAADEPLSHVPSMQPAELQRALHTFSTWLSGVGVVESPRLGHLVVQKLNQDIHRAALERMARAYKLICEEVRKPANRYEAAATLLGSERPFGQIHLLWQIFGLEGDVP</sequence>
<dbReference type="PANTHER" id="PTHR21506">
    <property type="entry name" value="COMPONENT OF OLIGOMERIC GOLGI COMPLEX 6"/>
    <property type="match status" value="1"/>
</dbReference>
<evidence type="ECO:0000256" key="1">
    <source>
        <dbReference type="ARBA" id="ARBA00004395"/>
    </source>
</evidence>
<feature type="domain" description="Conserved oligomeric complex COG6 N-terminal" evidence="13">
    <location>
        <begin position="136"/>
        <end position="243"/>
    </location>
</feature>
<feature type="region of interest" description="Disordered" evidence="12">
    <location>
        <begin position="1"/>
        <end position="53"/>
    </location>
</feature>
<protein>
    <recommendedName>
        <fullName evidence="3 10">Conserved oligomeric Golgi complex subunit 6</fullName>
        <shortName evidence="10">COG complex subunit 6</shortName>
    </recommendedName>
    <alternativeName>
        <fullName evidence="8 10">Component of oligomeric Golgi complex 6</fullName>
    </alternativeName>
</protein>
<feature type="compositionally biased region" description="Basic and acidic residues" evidence="12">
    <location>
        <begin position="93"/>
        <end position="105"/>
    </location>
</feature>
<dbReference type="Pfam" id="PF06419">
    <property type="entry name" value="COG6_N"/>
    <property type="match status" value="1"/>
</dbReference>
<evidence type="ECO:0000256" key="6">
    <source>
        <dbReference type="ARBA" id="ARBA00023034"/>
    </source>
</evidence>
<evidence type="ECO:0000256" key="7">
    <source>
        <dbReference type="ARBA" id="ARBA00023136"/>
    </source>
</evidence>
<dbReference type="InterPro" id="IPR048368">
    <property type="entry name" value="COG6_N"/>
</dbReference>
<evidence type="ECO:0000256" key="2">
    <source>
        <dbReference type="ARBA" id="ARBA00011023"/>
    </source>
</evidence>
<evidence type="ECO:0000256" key="11">
    <source>
        <dbReference type="SAM" id="Coils"/>
    </source>
</evidence>
<evidence type="ECO:0000313" key="15">
    <source>
        <dbReference type="EMBL" id="KIY47000.1"/>
    </source>
</evidence>
<evidence type="ECO:0000259" key="13">
    <source>
        <dbReference type="Pfam" id="PF06419"/>
    </source>
</evidence>
<keyword evidence="4 10" id="KW-0813">Transport</keyword>
<feature type="domain" description="Conserved Oligomeric Golgi complex subunit 6 C-terminal" evidence="14">
    <location>
        <begin position="278"/>
        <end position="726"/>
    </location>
</feature>
<dbReference type="Pfam" id="PF20653">
    <property type="entry name" value="COG6_C"/>
    <property type="match status" value="1"/>
</dbReference>
<feature type="coiled-coil region" evidence="11">
    <location>
        <begin position="162"/>
        <end position="189"/>
    </location>
</feature>
<comment type="subcellular location">
    <subcellularLocation>
        <location evidence="1 10">Golgi apparatus membrane</location>
        <topology evidence="1 10">Peripheral membrane protein</topology>
    </subcellularLocation>
</comment>
<name>A0A0D7A8E9_9AGAR</name>
<dbReference type="GO" id="GO:0006891">
    <property type="term" value="P:intra-Golgi vesicle-mediated transport"/>
    <property type="evidence" value="ECO:0007669"/>
    <property type="project" value="UniProtKB-UniRule"/>
</dbReference>
<comment type="subunit">
    <text evidence="10">Component of the conserved oligomeric Golgi complex.</text>
</comment>
<keyword evidence="7 10" id="KW-0472">Membrane</keyword>
<feature type="compositionally biased region" description="Low complexity" evidence="12">
    <location>
        <begin position="1"/>
        <end position="18"/>
    </location>
</feature>
<comment type="function">
    <text evidence="10">Acts as component of the peripheral membrane COG complex that is involved in intra-Golgi protein trafficking. COG is located at the cis-Golgi, and regulates tethering of retrograde intra-Golgi vesicles and possibly a number of other membrane trafficking events.</text>
</comment>
<evidence type="ECO:0000256" key="10">
    <source>
        <dbReference type="RuleBase" id="RU365075"/>
    </source>
</evidence>
<evidence type="ECO:0000256" key="12">
    <source>
        <dbReference type="SAM" id="MobiDB-lite"/>
    </source>
</evidence>
<keyword evidence="6 10" id="KW-0333">Golgi apparatus</keyword>
<dbReference type="InterPro" id="IPR048369">
    <property type="entry name" value="COG6_C"/>
</dbReference>
<feature type="region of interest" description="Disordered" evidence="12">
    <location>
        <begin position="91"/>
        <end position="117"/>
    </location>
</feature>
<dbReference type="Proteomes" id="UP000054144">
    <property type="component" value="Unassembled WGS sequence"/>
</dbReference>
<dbReference type="GO" id="GO:0017119">
    <property type="term" value="C:Golgi transport complex"/>
    <property type="evidence" value="ECO:0007669"/>
    <property type="project" value="UniProtKB-UniRule"/>
</dbReference>
<dbReference type="SMART" id="SM01087">
    <property type="entry name" value="COG6"/>
    <property type="match status" value="1"/>
</dbReference>
<dbReference type="AlphaFoldDB" id="A0A0D7A8E9"/>
<dbReference type="GO" id="GO:0015031">
    <property type="term" value="P:protein transport"/>
    <property type="evidence" value="ECO:0007669"/>
    <property type="project" value="UniProtKB-KW"/>
</dbReference>
<keyword evidence="11" id="KW-0175">Coiled coil</keyword>
<dbReference type="OrthoDB" id="272987at2759"/>
<evidence type="ECO:0000256" key="9">
    <source>
        <dbReference type="ARBA" id="ARBA00043873"/>
    </source>
</evidence>
<evidence type="ECO:0000313" key="16">
    <source>
        <dbReference type="Proteomes" id="UP000054144"/>
    </source>
</evidence>
<dbReference type="GO" id="GO:0000139">
    <property type="term" value="C:Golgi membrane"/>
    <property type="evidence" value="ECO:0007669"/>
    <property type="project" value="UniProtKB-SubCell"/>
</dbReference>
<comment type="function">
    <text evidence="9">Acts as a component of the peripheral membrane COG complex that is involved in intra-Golgi protein trafficking. COG is located at the cis-Golgi, and regulates tethering of retrograde intra-Golgi vesicles and possibly a number of other membrane trafficking events.</text>
</comment>
<dbReference type="InterPro" id="IPR010490">
    <property type="entry name" value="COG6"/>
</dbReference>
<accession>A0A0D7A8E9</accession>
<organism evidence="15 16">
    <name type="scientific">Fistulina hepatica ATCC 64428</name>
    <dbReference type="NCBI Taxonomy" id="1128425"/>
    <lineage>
        <taxon>Eukaryota</taxon>
        <taxon>Fungi</taxon>
        <taxon>Dikarya</taxon>
        <taxon>Basidiomycota</taxon>
        <taxon>Agaricomycotina</taxon>
        <taxon>Agaricomycetes</taxon>
        <taxon>Agaricomycetidae</taxon>
        <taxon>Agaricales</taxon>
        <taxon>Fistulinaceae</taxon>
        <taxon>Fistulina</taxon>
    </lineage>
</organism>
<comment type="similarity">
    <text evidence="2 10">Belongs to the COG6 family.</text>
</comment>
<keyword evidence="5 10" id="KW-0653">Protein transport</keyword>
<evidence type="ECO:0000256" key="3">
    <source>
        <dbReference type="ARBA" id="ARBA00020973"/>
    </source>
</evidence>
<evidence type="ECO:0000256" key="8">
    <source>
        <dbReference type="ARBA" id="ARBA00031348"/>
    </source>
</evidence>
<reference evidence="15 16" key="1">
    <citation type="journal article" date="2015" name="Fungal Genet. Biol.">
        <title>Evolution of novel wood decay mechanisms in Agaricales revealed by the genome sequences of Fistulina hepatica and Cylindrobasidium torrendii.</title>
        <authorList>
            <person name="Floudas D."/>
            <person name="Held B.W."/>
            <person name="Riley R."/>
            <person name="Nagy L.G."/>
            <person name="Koehler G."/>
            <person name="Ransdell A.S."/>
            <person name="Younus H."/>
            <person name="Chow J."/>
            <person name="Chiniquy J."/>
            <person name="Lipzen A."/>
            <person name="Tritt A."/>
            <person name="Sun H."/>
            <person name="Haridas S."/>
            <person name="LaButti K."/>
            <person name="Ohm R.A."/>
            <person name="Kues U."/>
            <person name="Blanchette R.A."/>
            <person name="Grigoriev I.V."/>
            <person name="Minto R.E."/>
            <person name="Hibbett D.S."/>
        </authorList>
    </citation>
    <scope>NUCLEOTIDE SEQUENCE [LARGE SCALE GENOMIC DNA]</scope>
    <source>
        <strain evidence="15 16">ATCC 64428</strain>
    </source>
</reference>
<dbReference type="EMBL" id="KN882016">
    <property type="protein sequence ID" value="KIY47000.1"/>
    <property type="molecule type" value="Genomic_DNA"/>
</dbReference>
<evidence type="ECO:0000256" key="5">
    <source>
        <dbReference type="ARBA" id="ARBA00022927"/>
    </source>
</evidence>
<evidence type="ECO:0000256" key="4">
    <source>
        <dbReference type="ARBA" id="ARBA00022448"/>
    </source>
</evidence>
<proteinExistence type="inferred from homology"/>
<keyword evidence="16" id="KW-1185">Reference proteome</keyword>
<dbReference type="PANTHER" id="PTHR21506:SF0">
    <property type="entry name" value="CONSERVED OLIGOMERIC GOLGI COMPLEX SUBUNIT 6"/>
    <property type="match status" value="1"/>
</dbReference>
<gene>
    <name evidence="15" type="ORF">FISHEDRAFT_46194</name>
</gene>